<keyword evidence="6" id="KW-0175">Coiled coil</keyword>
<evidence type="ECO:0000313" key="10">
    <source>
        <dbReference type="EMBL" id="GGB20528.1"/>
    </source>
</evidence>
<evidence type="ECO:0000259" key="9">
    <source>
        <dbReference type="Pfam" id="PF25963"/>
    </source>
</evidence>
<dbReference type="InterPro" id="IPR058634">
    <property type="entry name" value="AaeA-lik-b-barrel"/>
</dbReference>
<dbReference type="PANTHER" id="PTHR30367">
    <property type="entry name" value="P-HYDROXYBENZOIC ACID EFFLUX PUMP SUBUNIT AAEA-RELATED"/>
    <property type="match status" value="1"/>
</dbReference>
<evidence type="ECO:0000313" key="11">
    <source>
        <dbReference type="Proteomes" id="UP000651977"/>
    </source>
</evidence>
<feature type="domain" description="p-hydroxybenzoic acid efflux pump subunit AaeA-like beta-barrel" evidence="9">
    <location>
        <begin position="186"/>
        <end position="283"/>
    </location>
</feature>
<sequence length="286" mass="31201">MKAKLVTLLIVAATLVLVAVKFQHYIENPWTRDGYVRAHIVEVTSRVTGPLVALHVTDNTRVKQGDLLFEIDPRVYQVALDKAKANFAQAQAALERSQNEQHRGRALEQRTPGSLSTLSLNNLDNAVESATANVKAAQAAVNDAELNLGFTKVYASTDGYITNLHLALGAQVVANQPIVALIDENSFWIEGFFKETDIEQIAMGDDAQITLMSYTHSPFSGVVESIGYGIAQQDGSTGSYMLPNVNPTFQWVRLAQRLPVKIKVSQLPDDVQLRVGTSASIIIKGV</sequence>
<dbReference type="Gene3D" id="2.40.30.170">
    <property type="match status" value="1"/>
</dbReference>
<dbReference type="RefSeq" id="WP_055734527.1">
    <property type="nucleotide sequence ID" value="NZ_BMDY01000035.1"/>
</dbReference>
<feature type="domain" description="Multidrug resistance protein MdtA-like barrel-sandwich hybrid" evidence="8">
    <location>
        <begin position="40"/>
        <end position="181"/>
    </location>
</feature>
<feature type="coiled-coil region" evidence="6">
    <location>
        <begin position="80"/>
        <end position="147"/>
    </location>
</feature>
<evidence type="ECO:0000259" key="8">
    <source>
        <dbReference type="Pfam" id="PF25917"/>
    </source>
</evidence>
<evidence type="ECO:0000256" key="4">
    <source>
        <dbReference type="ARBA" id="ARBA00022989"/>
    </source>
</evidence>
<keyword evidence="3" id="KW-0812">Transmembrane</keyword>
<evidence type="ECO:0000256" key="6">
    <source>
        <dbReference type="SAM" id="Coils"/>
    </source>
</evidence>
<reference evidence="11" key="1">
    <citation type="journal article" date="2019" name="Int. J. Syst. Evol. Microbiol.">
        <title>The Global Catalogue of Microorganisms (GCM) 10K type strain sequencing project: providing services to taxonomists for standard genome sequencing and annotation.</title>
        <authorList>
            <consortium name="The Broad Institute Genomics Platform"/>
            <consortium name="The Broad Institute Genome Sequencing Center for Infectious Disease"/>
            <person name="Wu L."/>
            <person name="Ma J."/>
        </authorList>
    </citation>
    <scope>NUCLEOTIDE SEQUENCE [LARGE SCALE GENOMIC DNA]</scope>
    <source>
        <strain evidence="11">CGMCC 1.10131</strain>
    </source>
</reference>
<dbReference type="Gene3D" id="2.40.50.100">
    <property type="match status" value="1"/>
</dbReference>
<dbReference type="EMBL" id="BMDY01000035">
    <property type="protein sequence ID" value="GGB20528.1"/>
    <property type="molecule type" value="Genomic_DNA"/>
</dbReference>
<evidence type="ECO:0000256" key="5">
    <source>
        <dbReference type="ARBA" id="ARBA00023136"/>
    </source>
</evidence>
<accession>A0ABQ1I828</accession>
<proteinExistence type="inferred from homology"/>
<dbReference type="NCBIfam" id="TIGR01730">
    <property type="entry name" value="RND_mfp"/>
    <property type="match status" value="1"/>
</dbReference>
<dbReference type="InterPro" id="IPR058624">
    <property type="entry name" value="MdtA-like_HH"/>
</dbReference>
<comment type="subcellular location">
    <subcellularLocation>
        <location evidence="1">Membrane</location>
        <topology evidence="1">Single-pass membrane protein</topology>
    </subcellularLocation>
</comment>
<dbReference type="Proteomes" id="UP000651977">
    <property type="component" value="Unassembled WGS sequence"/>
</dbReference>
<keyword evidence="11" id="KW-1185">Reference proteome</keyword>
<evidence type="ECO:0000256" key="3">
    <source>
        <dbReference type="ARBA" id="ARBA00022692"/>
    </source>
</evidence>
<dbReference type="Pfam" id="PF25876">
    <property type="entry name" value="HH_MFP_RND"/>
    <property type="match status" value="1"/>
</dbReference>
<gene>
    <name evidence="10" type="ORF">GCM10007414_37450</name>
</gene>
<evidence type="ECO:0000256" key="1">
    <source>
        <dbReference type="ARBA" id="ARBA00004167"/>
    </source>
</evidence>
<evidence type="ECO:0000259" key="7">
    <source>
        <dbReference type="Pfam" id="PF25876"/>
    </source>
</evidence>
<organism evidence="10 11">
    <name type="scientific">Agarivorans gilvus</name>
    <dbReference type="NCBI Taxonomy" id="680279"/>
    <lineage>
        <taxon>Bacteria</taxon>
        <taxon>Pseudomonadati</taxon>
        <taxon>Pseudomonadota</taxon>
        <taxon>Gammaproteobacteria</taxon>
        <taxon>Alteromonadales</taxon>
        <taxon>Alteromonadaceae</taxon>
        <taxon>Agarivorans</taxon>
    </lineage>
</organism>
<dbReference type="Pfam" id="PF25917">
    <property type="entry name" value="BSH_RND"/>
    <property type="match status" value="1"/>
</dbReference>
<name>A0ABQ1I828_9ALTE</name>
<protein>
    <submittedName>
        <fullName evidence="10">Hemolysin D</fullName>
    </submittedName>
</protein>
<feature type="domain" description="Multidrug resistance protein MdtA-like alpha-helical hairpin" evidence="7">
    <location>
        <begin position="80"/>
        <end position="151"/>
    </location>
</feature>
<evidence type="ECO:0000256" key="2">
    <source>
        <dbReference type="ARBA" id="ARBA00009477"/>
    </source>
</evidence>
<dbReference type="SUPFAM" id="SSF111369">
    <property type="entry name" value="HlyD-like secretion proteins"/>
    <property type="match status" value="1"/>
</dbReference>
<dbReference type="InterPro" id="IPR050393">
    <property type="entry name" value="MFP_Efflux_Pump"/>
</dbReference>
<dbReference type="InterPro" id="IPR006143">
    <property type="entry name" value="RND_pump_MFP"/>
</dbReference>
<dbReference type="Pfam" id="PF25963">
    <property type="entry name" value="Beta-barrel_AAEA"/>
    <property type="match status" value="1"/>
</dbReference>
<dbReference type="PANTHER" id="PTHR30367:SF1">
    <property type="entry name" value="MULTIDRUG RESISTANCE PROTEIN MDTN"/>
    <property type="match status" value="1"/>
</dbReference>
<dbReference type="InterPro" id="IPR058625">
    <property type="entry name" value="MdtA-like_BSH"/>
</dbReference>
<comment type="similarity">
    <text evidence="2">Belongs to the membrane fusion protein (MFP) (TC 8.A.1) family.</text>
</comment>
<comment type="caution">
    <text evidence="10">The sequence shown here is derived from an EMBL/GenBank/DDBJ whole genome shotgun (WGS) entry which is preliminary data.</text>
</comment>
<keyword evidence="4" id="KW-1133">Transmembrane helix</keyword>
<keyword evidence="5" id="KW-0472">Membrane</keyword>